<feature type="compositionally biased region" description="Basic and acidic residues" evidence="7">
    <location>
        <begin position="554"/>
        <end position="563"/>
    </location>
</feature>
<dbReference type="GO" id="GO:0031122">
    <property type="term" value="P:cytoplasmic microtubule organization"/>
    <property type="evidence" value="ECO:0007669"/>
    <property type="project" value="TreeGrafter"/>
</dbReference>
<evidence type="ECO:0000256" key="7">
    <source>
        <dbReference type="SAM" id="MobiDB-lite"/>
    </source>
</evidence>
<dbReference type="Pfam" id="PF17681">
    <property type="entry name" value="GCP_N_terminal"/>
    <property type="match status" value="1"/>
</dbReference>
<protein>
    <recommendedName>
        <fullName evidence="6">Spindle pole body component</fullName>
    </recommendedName>
</protein>
<dbReference type="GO" id="GO:0051225">
    <property type="term" value="P:spindle assembly"/>
    <property type="evidence" value="ECO:0007669"/>
    <property type="project" value="TreeGrafter"/>
</dbReference>
<dbReference type="InterPro" id="IPR007259">
    <property type="entry name" value="GCP"/>
</dbReference>
<dbReference type="GO" id="GO:0000278">
    <property type="term" value="P:mitotic cell cycle"/>
    <property type="evidence" value="ECO:0007669"/>
    <property type="project" value="TreeGrafter"/>
</dbReference>
<dbReference type="InterPro" id="IPR042241">
    <property type="entry name" value="GCP_C_sf"/>
</dbReference>
<evidence type="ECO:0000313" key="10">
    <source>
        <dbReference type="EMBL" id="KAK0714674.1"/>
    </source>
</evidence>
<accession>A0AA40AF22</accession>
<evidence type="ECO:0000259" key="9">
    <source>
        <dbReference type="Pfam" id="PF17681"/>
    </source>
</evidence>
<feature type="region of interest" description="Disordered" evidence="7">
    <location>
        <begin position="548"/>
        <end position="610"/>
    </location>
</feature>
<dbReference type="PANTHER" id="PTHR19302:SF27">
    <property type="entry name" value="GAMMA-TUBULIN COMPLEX COMPONENT 4"/>
    <property type="match status" value="1"/>
</dbReference>
<keyword evidence="11" id="KW-1185">Reference proteome</keyword>
<dbReference type="InterPro" id="IPR041470">
    <property type="entry name" value="GCP_N"/>
</dbReference>
<evidence type="ECO:0000256" key="4">
    <source>
        <dbReference type="ARBA" id="ARBA00022701"/>
    </source>
</evidence>
<dbReference type="GO" id="GO:0000922">
    <property type="term" value="C:spindle pole"/>
    <property type="evidence" value="ECO:0007669"/>
    <property type="project" value="InterPro"/>
</dbReference>
<evidence type="ECO:0000256" key="2">
    <source>
        <dbReference type="ARBA" id="ARBA00010337"/>
    </source>
</evidence>
<reference evidence="10" key="1">
    <citation type="submission" date="2023-06" db="EMBL/GenBank/DDBJ databases">
        <title>Genome-scale phylogeny and comparative genomics of the fungal order Sordariales.</title>
        <authorList>
            <consortium name="Lawrence Berkeley National Laboratory"/>
            <person name="Hensen N."/>
            <person name="Bonometti L."/>
            <person name="Westerberg I."/>
            <person name="Brannstrom I.O."/>
            <person name="Guillou S."/>
            <person name="Cros-Aarteil S."/>
            <person name="Calhoun S."/>
            <person name="Haridas S."/>
            <person name="Kuo A."/>
            <person name="Mondo S."/>
            <person name="Pangilinan J."/>
            <person name="Riley R."/>
            <person name="Labutti K."/>
            <person name="Andreopoulos B."/>
            <person name="Lipzen A."/>
            <person name="Chen C."/>
            <person name="Yanf M."/>
            <person name="Daum C."/>
            <person name="Ng V."/>
            <person name="Clum A."/>
            <person name="Steindorff A."/>
            <person name="Ohm R."/>
            <person name="Martin F."/>
            <person name="Silar P."/>
            <person name="Natvig D."/>
            <person name="Lalanne C."/>
            <person name="Gautier V."/>
            <person name="Ament-Velasquez S.L."/>
            <person name="Kruys A."/>
            <person name="Hutchinson M.I."/>
            <person name="Powell A.J."/>
            <person name="Barry K."/>
            <person name="Miller A.N."/>
            <person name="Grigoriev I.V."/>
            <person name="Debuchy R."/>
            <person name="Gladieux P."/>
            <person name="Thoren M.H."/>
            <person name="Johannesson H."/>
        </authorList>
    </citation>
    <scope>NUCLEOTIDE SEQUENCE</scope>
    <source>
        <strain evidence="10">SMH4607-1</strain>
    </source>
</reference>
<dbReference type="Gene3D" id="1.20.120.1900">
    <property type="entry name" value="Gamma-tubulin complex, C-terminal domain"/>
    <property type="match status" value="1"/>
</dbReference>
<evidence type="ECO:0000259" key="8">
    <source>
        <dbReference type="Pfam" id="PF04130"/>
    </source>
</evidence>
<evidence type="ECO:0000256" key="5">
    <source>
        <dbReference type="ARBA" id="ARBA00023212"/>
    </source>
</evidence>
<keyword evidence="5 6" id="KW-0206">Cytoskeleton</keyword>
<comment type="similarity">
    <text evidence="2 6">Belongs to the TUBGCP family.</text>
</comment>
<dbReference type="Proteomes" id="UP001172102">
    <property type="component" value="Unassembled WGS sequence"/>
</dbReference>
<evidence type="ECO:0000256" key="1">
    <source>
        <dbReference type="ARBA" id="ARBA00004267"/>
    </source>
</evidence>
<dbReference type="GO" id="GO:0043015">
    <property type="term" value="F:gamma-tubulin binding"/>
    <property type="evidence" value="ECO:0007669"/>
    <property type="project" value="InterPro"/>
</dbReference>
<keyword evidence="4 6" id="KW-0493">Microtubule</keyword>
<evidence type="ECO:0000313" key="11">
    <source>
        <dbReference type="Proteomes" id="UP001172102"/>
    </source>
</evidence>
<gene>
    <name evidence="10" type="ORF">B0H67DRAFT_600522</name>
</gene>
<dbReference type="GO" id="GO:0007020">
    <property type="term" value="P:microtubule nucleation"/>
    <property type="evidence" value="ECO:0007669"/>
    <property type="project" value="InterPro"/>
</dbReference>
<dbReference type="GO" id="GO:0051321">
    <property type="term" value="P:meiotic cell cycle"/>
    <property type="evidence" value="ECO:0007669"/>
    <property type="project" value="TreeGrafter"/>
</dbReference>
<feature type="domain" description="Gamma tubulin complex component protein N-terminal" evidence="9">
    <location>
        <begin position="20"/>
        <end position="293"/>
    </location>
</feature>
<comment type="caution">
    <text evidence="10">The sequence shown here is derived from an EMBL/GenBank/DDBJ whole genome shotgun (WGS) entry which is preliminary data.</text>
</comment>
<evidence type="ECO:0000256" key="6">
    <source>
        <dbReference type="RuleBase" id="RU363050"/>
    </source>
</evidence>
<dbReference type="InterPro" id="IPR040457">
    <property type="entry name" value="GCP_C"/>
</dbReference>
<dbReference type="GO" id="GO:0044732">
    <property type="term" value="C:mitotic spindle pole body"/>
    <property type="evidence" value="ECO:0007669"/>
    <property type="project" value="TreeGrafter"/>
</dbReference>
<keyword evidence="3 6" id="KW-0963">Cytoplasm</keyword>
<organism evidence="10 11">
    <name type="scientific">Lasiosphaeris hirsuta</name>
    <dbReference type="NCBI Taxonomy" id="260670"/>
    <lineage>
        <taxon>Eukaryota</taxon>
        <taxon>Fungi</taxon>
        <taxon>Dikarya</taxon>
        <taxon>Ascomycota</taxon>
        <taxon>Pezizomycotina</taxon>
        <taxon>Sordariomycetes</taxon>
        <taxon>Sordariomycetidae</taxon>
        <taxon>Sordariales</taxon>
        <taxon>Lasiosphaeriaceae</taxon>
        <taxon>Lasiosphaeris</taxon>
    </lineage>
</organism>
<comment type="subcellular location">
    <subcellularLocation>
        <location evidence="1 6">Cytoplasm</location>
        <location evidence="1 6">Cytoskeleton</location>
        <location evidence="1 6">Microtubule organizing center</location>
    </subcellularLocation>
</comment>
<dbReference type="GO" id="GO:0000930">
    <property type="term" value="C:gamma-tubulin complex"/>
    <property type="evidence" value="ECO:0007669"/>
    <property type="project" value="TreeGrafter"/>
</dbReference>
<proteinExistence type="inferred from homology"/>
<dbReference type="GO" id="GO:0005874">
    <property type="term" value="C:microtubule"/>
    <property type="evidence" value="ECO:0007669"/>
    <property type="project" value="UniProtKB-KW"/>
</dbReference>
<dbReference type="Pfam" id="PF04130">
    <property type="entry name" value="GCP_C_terminal"/>
    <property type="match status" value="1"/>
</dbReference>
<evidence type="ECO:0000256" key="3">
    <source>
        <dbReference type="ARBA" id="ARBA00022490"/>
    </source>
</evidence>
<dbReference type="EMBL" id="JAUKUA010000004">
    <property type="protein sequence ID" value="KAK0714674.1"/>
    <property type="molecule type" value="Genomic_DNA"/>
</dbReference>
<dbReference type="AlphaFoldDB" id="A0AA40AF22"/>
<dbReference type="GO" id="GO:0051011">
    <property type="term" value="F:microtubule minus-end binding"/>
    <property type="evidence" value="ECO:0007669"/>
    <property type="project" value="TreeGrafter"/>
</dbReference>
<feature type="region of interest" description="Disordered" evidence="7">
    <location>
        <begin position="1"/>
        <end position="20"/>
    </location>
</feature>
<feature type="domain" description="Gamma tubulin complex component C-terminal" evidence="8">
    <location>
        <begin position="430"/>
        <end position="760"/>
    </location>
</feature>
<dbReference type="PANTHER" id="PTHR19302">
    <property type="entry name" value="GAMMA TUBULIN COMPLEX PROTEIN"/>
    <property type="match status" value="1"/>
</dbReference>
<name>A0AA40AF22_9PEZI</name>
<sequence length="768" mass="84413">MSGRSAAGTPGAHDNALGDSSVISPSERALLASLARLSGLHVKLISFAAQIAASHSSVICRAVAAAIDSIHLSAFQRKVLEVEDTILRKDAGLVGAYNIVPLTAVVGEFDGWTRRMEWLWELVQFMLHTERASKDDGSGTPCTGAKVIDRLRSELQTGYLDVEETARSLVAVAEVAWLKQVSAWILYGKLPSFGADDFFVQQDGDVAEEYACVSKLLPSFVTPSTAASMLFIGRSLNQIRVKSAEDPSLRGTDHLSTQLTQLAALKHPLDPASFSRTITDIRHYLSRTTLQRLLPQSRVLETLQLLRDFFLLRRGEFAMALTQQADEKIRSRWRRAENLAYEKREGIGNVVVKDGEIAAVLARTWAAMGSMQGEHAEEDEGLEMGRDLLRLTLSKSKPPTPMTPAATEGGLSAIAPTPFRNLLFSVPVILTLQIPSPLDLFLSPSDLQTYTAINSYLLSLRRAHIRLTDLWKITSLRRHHPASPSPPFGSTRAGREKVRLLRRRHDSRSQILRNAWATASAAIFFLGETEGYLQIEVVGGLSEGFHQWLTTGNDDQRPDDTSKSKPRPPNNPPIDEPADGDDIWLSPATARPATQDPSSAESDSQHPHDPQTLATAHRLYLRTLVHRLLLSQQSFTDPLYELLAHLDRLVALIHRLHSVWTAADLEADVGVVDAFVDLVREERDVQGEIRGVEGRVKRGIEGLIAELRRLEAGNFLVGFGEGVGGDDGEGDGVREAGQYAPRRVGGVDRLLMKLDFGSWFGGGSVEEM</sequence>